<keyword evidence="4" id="KW-0472">Membrane</keyword>
<proteinExistence type="inferred from homology"/>
<dbReference type="Proteomes" id="UP000002282">
    <property type="component" value="Chromosome X"/>
</dbReference>
<gene>
    <name evidence="5" type="primary">Dyak\GE16485</name>
    <name evidence="5" type="synonym">dyak_GLEANR_17901</name>
    <name evidence="5" type="synonym">GE16485</name>
    <name evidence="5" type="ORF">Dyak_GE16485</name>
</gene>
<dbReference type="Pfam" id="PF13279">
    <property type="entry name" value="4HBT_2"/>
    <property type="match status" value="1"/>
</dbReference>
<protein>
    <recommendedName>
        <fullName evidence="2">Protein THEM6</fullName>
    </recommendedName>
</protein>
<keyword evidence="4" id="KW-0812">Transmembrane</keyword>
<feature type="transmembrane region" description="Helical" evidence="4">
    <location>
        <begin position="53"/>
        <end position="77"/>
    </location>
</feature>
<organism evidence="5 6">
    <name type="scientific">Drosophila yakuba</name>
    <name type="common">Fruit fly</name>
    <dbReference type="NCBI Taxonomy" id="7245"/>
    <lineage>
        <taxon>Eukaryota</taxon>
        <taxon>Metazoa</taxon>
        <taxon>Ecdysozoa</taxon>
        <taxon>Arthropoda</taxon>
        <taxon>Hexapoda</taxon>
        <taxon>Insecta</taxon>
        <taxon>Pterygota</taxon>
        <taxon>Neoptera</taxon>
        <taxon>Endopterygota</taxon>
        <taxon>Diptera</taxon>
        <taxon>Brachycera</taxon>
        <taxon>Muscomorpha</taxon>
        <taxon>Ephydroidea</taxon>
        <taxon>Drosophilidae</taxon>
        <taxon>Drosophila</taxon>
        <taxon>Sophophora</taxon>
    </lineage>
</organism>
<dbReference type="EMBL" id="CM000162">
    <property type="protein sequence ID" value="EDX00975.2"/>
    <property type="molecule type" value="Genomic_DNA"/>
</dbReference>
<dbReference type="InterPro" id="IPR051490">
    <property type="entry name" value="THEM6_lcsJ_thioesterase"/>
</dbReference>
<dbReference type="PANTHER" id="PTHR12475:SF11">
    <property type="entry name" value="PROTEIN THEM6"/>
    <property type="match status" value="1"/>
</dbReference>
<dbReference type="eggNOG" id="KOG4366">
    <property type="taxonomic scope" value="Eukaryota"/>
</dbReference>
<evidence type="ECO:0000256" key="4">
    <source>
        <dbReference type="SAM" id="Phobius"/>
    </source>
</evidence>
<dbReference type="KEGG" id="dya:Dyak_GE16485"/>
<evidence type="ECO:0000256" key="2">
    <source>
        <dbReference type="ARBA" id="ARBA00041112"/>
    </source>
</evidence>
<name>B4PYN9_DROYA</name>
<keyword evidence="4" id="KW-1133">Transmembrane helix</keyword>
<evidence type="ECO:0000313" key="6">
    <source>
        <dbReference type="Proteomes" id="UP000002282"/>
    </source>
</evidence>
<keyword evidence="6" id="KW-1185">Reference proteome</keyword>
<evidence type="ECO:0000313" key="5">
    <source>
        <dbReference type="EMBL" id="EDX00975.2"/>
    </source>
</evidence>
<evidence type="ECO:0000256" key="1">
    <source>
        <dbReference type="ARBA" id="ARBA00038228"/>
    </source>
</evidence>
<dbReference type="Gene3D" id="3.10.129.10">
    <property type="entry name" value="Hotdog Thioesterase"/>
    <property type="match status" value="1"/>
</dbReference>
<evidence type="ECO:0000256" key="3">
    <source>
        <dbReference type="SAM" id="MobiDB-lite"/>
    </source>
</evidence>
<dbReference type="InterPro" id="IPR029069">
    <property type="entry name" value="HotDog_dom_sf"/>
</dbReference>
<feature type="region of interest" description="Disordered" evidence="3">
    <location>
        <begin position="239"/>
        <end position="276"/>
    </location>
</feature>
<comment type="similarity">
    <text evidence="1">Belongs to the THEM6 family.</text>
</comment>
<dbReference type="SUPFAM" id="SSF54637">
    <property type="entry name" value="Thioesterase/thiol ester dehydrase-isomerase"/>
    <property type="match status" value="1"/>
</dbReference>
<dbReference type="OrthoDB" id="265761at2759"/>
<dbReference type="CDD" id="cd00586">
    <property type="entry name" value="4HBT"/>
    <property type="match status" value="1"/>
</dbReference>
<dbReference type="PANTHER" id="PTHR12475">
    <property type="match status" value="1"/>
</dbReference>
<reference evidence="5 6" key="1">
    <citation type="journal article" date="2007" name="Nature">
        <title>Evolution of genes and genomes on the Drosophila phylogeny.</title>
        <authorList>
            <consortium name="Drosophila 12 Genomes Consortium"/>
            <person name="Clark A.G."/>
            <person name="Eisen M.B."/>
            <person name="Smith D.R."/>
            <person name="Bergman C.M."/>
            <person name="Oliver B."/>
            <person name="Markow T.A."/>
            <person name="Kaufman T.C."/>
            <person name="Kellis M."/>
            <person name="Gelbart W."/>
            <person name="Iyer V.N."/>
            <person name="Pollard D.A."/>
            <person name="Sackton T.B."/>
            <person name="Larracuente A.M."/>
            <person name="Singh N.D."/>
            <person name="Abad J.P."/>
            <person name="Abt D.N."/>
            <person name="Adryan B."/>
            <person name="Aguade M."/>
            <person name="Akashi H."/>
            <person name="Anderson W.W."/>
            <person name="Aquadro C.F."/>
            <person name="Ardell D.H."/>
            <person name="Arguello R."/>
            <person name="Artieri C.G."/>
            <person name="Barbash D.A."/>
            <person name="Barker D."/>
            <person name="Barsanti P."/>
            <person name="Batterham P."/>
            <person name="Batzoglou S."/>
            <person name="Begun D."/>
            <person name="Bhutkar A."/>
            <person name="Blanco E."/>
            <person name="Bosak S.A."/>
            <person name="Bradley R.K."/>
            <person name="Brand A.D."/>
            <person name="Brent M.R."/>
            <person name="Brooks A.N."/>
            <person name="Brown R.H."/>
            <person name="Butlin R.K."/>
            <person name="Caggese C."/>
            <person name="Calvi B.R."/>
            <person name="Bernardo de Carvalho A."/>
            <person name="Caspi A."/>
            <person name="Castrezana S."/>
            <person name="Celniker S.E."/>
            <person name="Chang J.L."/>
            <person name="Chapple C."/>
            <person name="Chatterji S."/>
            <person name="Chinwalla A."/>
            <person name="Civetta A."/>
            <person name="Clifton S.W."/>
            <person name="Comeron J.M."/>
            <person name="Costello J.C."/>
            <person name="Coyne J.A."/>
            <person name="Daub J."/>
            <person name="David R.G."/>
            <person name="Delcher A.L."/>
            <person name="Delehaunty K."/>
            <person name="Do C.B."/>
            <person name="Ebling H."/>
            <person name="Edwards K."/>
            <person name="Eickbush T."/>
            <person name="Evans J.D."/>
            <person name="Filipski A."/>
            <person name="Findeiss S."/>
            <person name="Freyhult E."/>
            <person name="Fulton L."/>
            <person name="Fulton R."/>
            <person name="Garcia A.C."/>
            <person name="Gardiner A."/>
            <person name="Garfield D.A."/>
            <person name="Garvin B.E."/>
            <person name="Gibson G."/>
            <person name="Gilbert D."/>
            <person name="Gnerre S."/>
            <person name="Godfrey J."/>
            <person name="Good R."/>
            <person name="Gotea V."/>
            <person name="Gravely B."/>
            <person name="Greenberg A.J."/>
            <person name="Griffiths-Jones S."/>
            <person name="Gross S."/>
            <person name="Guigo R."/>
            <person name="Gustafson E.A."/>
            <person name="Haerty W."/>
            <person name="Hahn M.W."/>
            <person name="Halligan D.L."/>
            <person name="Halpern A.L."/>
            <person name="Halter G.M."/>
            <person name="Han M.V."/>
            <person name="Heger A."/>
            <person name="Hillier L."/>
            <person name="Hinrichs A.S."/>
            <person name="Holmes I."/>
            <person name="Hoskins R.A."/>
            <person name="Hubisz M.J."/>
            <person name="Hultmark D."/>
            <person name="Huntley M.A."/>
            <person name="Jaffe D.B."/>
            <person name="Jagadeeshan S."/>
            <person name="Jeck W.R."/>
            <person name="Johnson J."/>
            <person name="Jones C.D."/>
            <person name="Jordan W.C."/>
            <person name="Karpen G.H."/>
            <person name="Kataoka E."/>
            <person name="Keightley P.D."/>
            <person name="Kheradpour P."/>
            <person name="Kirkness E.F."/>
            <person name="Koerich L.B."/>
            <person name="Kristiansen K."/>
            <person name="Kudrna D."/>
            <person name="Kulathinal R.J."/>
            <person name="Kumar S."/>
            <person name="Kwok R."/>
            <person name="Lander E."/>
            <person name="Langley C.H."/>
            <person name="Lapoint R."/>
            <person name="Lazzaro B.P."/>
            <person name="Lee S.J."/>
            <person name="Levesque L."/>
            <person name="Li R."/>
            <person name="Lin C.F."/>
            <person name="Lin M.F."/>
            <person name="Lindblad-Toh K."/>
            <person name="Llopart A."/>
            <person name="Long M."/>
            <person name="Low L."/>
            <person name="Lozovsky E."/>
            <person name="Lu J."/>
            <person name="Luo M."/>
            <person name="Machado C.A."/>
            <person name="Makalowski W."/>
            <person name="Marzo M."/>
            <person name="Matsuda M."/>
            <person name="Matzkin L."/>
            <person name="McAllister B."/>
            <person name="McBride C.S."/>
            <person name="McKernan B."/>
            <person name="McKernan K."/>
            <person name="Mendez-Lago M."/>
            <person name="Minx P."/>
            <person name="Mollenhauer M.U."/>
            <person name="Montooth K."/>
            <person name="Mount S.M."/>
            <person name="Mu X."/>
            <person name="Myers E."/>
            <person name="Negre B."/>
            <person name="Newfeld S."/>
            <person name="Nielsen R."/>
            <person name="Noor M.A."/>
            <person name="O'Grady P."/>
            <person name="Pachter L."/>
            <person name="Papaceit M."/>
            <person name="Parisi M.J."/>
            <person name="Parisi M."/>
            <person name="Parts L."/>
            <person name="Pedersen J.S."/>
            <person name="Pesole G."/>
            <person name="Phillippy A.M."/>
            <person name="Ponting C.P."/>
            <person name="Pop M."/>
            <person name="Porcelli D."/>
            <person name="Powell J.R."/>
            <person name="Prohaska S."/>
            <person name="Pruitt K."/>
            <person name="Puig M."/>
            <person name="Quesneville H."/>
            <person name="Ram K.R."/>
            <person name="Rand D."/>
            <person name="Rasmussen M.D."/>
            <person name="Reed L.K."/>
            <person name="Reenan R."/>
            <person name="Reily A."/>
            <person name="Remington K.A."/>
            <person name="Rieger T.T."/>
            <person name="Ritchie M.G."/>
            <person name="Robin C."/>
            <person name="Rogers Y.H."/>
            <person name="Rohde C."/>
            <person name="Rozas J."/>
            <person name="Rubenfield M.J."/>
            <person name="Ruiz A."/>
            <person name="Russo S."/>
            <person name="Salzberg S.L."/>
            <person name="Sanchez-Gracia A."/>
            <person name="Saranga D.J."/>
            <person name="Sato H."/>
            <person name="Schaeffer S.W."/>
            <person name="Schatz M.C."/>
            <person name="Schlenke T."/>
            <person name="Schwartz R."/>
            <person name="Segarra C."/>
            <person name="Singh R.S."/>
            <person name="Sirot L."/>
            <person name="Sirota M."/>
            <person name="Sisneros N.B."/>
            <person name="Smith C.D."/>
            <person name="Smith T.F."/>
            <person name="Spieth J."/>
            <person name="Stage D.E."/>
            <person name="Stark A."/>
            <person name="Stephan W."/>
            <person name="Strausberg R.L."/>
            <person name="Strempel S."/>
            <person name="Sturgill D."/>
            <person name="Sutton G."/>
            <person name="Sutton G.G."/>
            <person name="Tao W."/>
            <person name="Teichmann S."/>
            <person name="Tobari Y.N."/>
            <person name="Tomimura Y."/>
            <person name="Tsolas J.M."/>
            <person name="Valente V.L."/>
            <person name="Venter E."/>
            <person name="Venter J.C."/>
            <person name="Vicario S."/>
            <person name="Vieira F.G."/>
            <person name="Vilella A.J."/>
            <person name="Villasante A."/>
            <person name="Walenz B."/>
            <person name="Wang J."/>
            <person name="Wasserman M."/>
            <person name="Watts T."/>
            <person name="Wilson D."/>
            <person name="Wilson R.K."/>
            <person name="Wing R.A."/>
            <person name="Wolfner M.F."/>
            <person name="Wong A."/>
            <person name="Wong G.K."/>
            <person name="Wu C.I."/>
            <person name="Wu G."/>
            <person name="Yamamoto D."/>
            <person name="Yang H.P."/>
            <person name="Yang S.P."/>
            <person name="Yorke J.A."/>
            <person name="Yoshida K."/>
            <person name="Zdobnov E."/>
            <person name="Zhang P."/>
            <person name="Zhang Y."/>
            <person name="Zimin A.V."/>
            <person name="Baldwin J."/>
            <person name="Abdouelleil A."/>
            <person name="Abdulkadir J."/>
            <person name="Abebe A."/>
            <person name="Abera B."/>
            <person name="Abreu J."/>
            <person name="Acer S.C."/>
            <person name="Aftuck L."/>
            <person name="Alexander A."/>
            <person name="An P."/>
            <person name="Anderson E."/>
            <person name="Anderson S."/>
            <person name="Arachi H."/>
            <person name="Azer M."/>
            <person name="Bachantsang P."/>
            <person name="Barry A."/>
            <person name="Bayul T."/>
            <person name="Berlin A."/>
            <person name="Bessette D."/>
            <person name="Bloom T."/>
            <person name="Blye J."/>
            <person name="Boguslavskiy L."/>
            <person name="Bonnet C."/>
            <person name="Boukhgalter B."/>
            <person name="Bourzgui I."/>
            <person name="Brown A."/>
            <person name="Cahill P."/>
            <person name="Channer S."/>
            <person name="Cheshatsang Y."/>
            <person name="Chuda L."/>
            <person name="Citroen M."/>
            <person name="Collymore A."/>
            <person name="Cooke P."/>
            <person name="Costello M."/>
            <person name="D'Aco K."/>
            <person name="Daza R."/>
            <person name="De Haan G."/>
            <person name="DeGray S."/>
            <person name="DeMaso C."/>
            <person name="Dhargay N."/>
            <person name="Dooley K."/>
            <person name="Dooley E."/>
            <person name="Doricent M."/>
            <person name="Dorje P."/>
            <person name="Dorjee K."/>
            <person name="Dupes A."/>
            <person name="Elong R."/>
            <person name="Falk J."/>
            <person name="Farina A."/>
            <person name="Faro S."/>
            <person name="Ferguson D."/>
            <person name="Fisher S."/>
            <person name="Foley C.D."/>
            <person name="Franke A."/>
            <person name="Friedrich D."/>
            <person name="Gadbois L."/>
            <person name="Gearin G."/>
            <person name="Gearin C.R."/>
            <person name="Giannoukos G."/>
            <person name="Goode T."/>
            <person name="Graham J."/>
            <person name="Grandbois E."/>
            <person name="Grewal S."/>
            <person name="Gyaltsen K."/>
            <person name="Hafez N."/>
            <person name="Hagos B."/>
            <person name="Hall J."/>
            <person name="Henson C."/>
            <person name="Hollinger A."/>
            <person name="Honan T."/>
            <person name="Huard M.D."/>
            <person name="Hughes L."/>
            <person name="Hurhula B."/>
            <person name="Husby M.E."/>
            <person name="Kamat A."/>
            <person name="Kanga B."/>
            <person name="Kashin S."/>
            <person name="Khazanovich D."/>
            <person name="Kisner P."/>
            <person name="Lance K."/>
            <person name="Lara M."/>
            <person name="Lee W."/>
            <person name="Lennon N."/>
            <person name="Letendre F."/>
            <person name="LeVine R."/>
            <person name="Lipovsky A."/>
            <person name="Liu X."/>
            <person name="Liu J."/>
            <person name="Liu S."/>
            <person name="Lokyitsang T."/>
            <person name="Lokyitsang Y."/>
            <person name="Lubonja R."/>
            <person name="Lui A."/>
            <person name="MacDonald P."/>
            <person name="Magnisalis V."/>
            <person name="Maru K."/>
            <person name="Matthews C."/>
            <person name="McCusker W."/>
            <person name="McDonough S."/>
            <person name="Mehta T."/>
            <person name="Meldrim J."/>
            <person name="Meneus L."/>
            <person name="Mihai O."/>
            <person name="Mihalev A."/>
            <person name="Mihova T."/>
            <person name="Mittelman R."/>
            <person name="Mlenga V."/>
            <person name="Montmayeur A."/>
            <person name="Mulrain L."/>
            <person name="Navidi A."/>
            <person name="Naylor J."/>
            <person name="Negash T."/>
            <person name="Nguyen T."/>
            <person name="Nguyen N."/>
            <person name="Nicol R."/>
            <person name="Norbu C."/>
            <person name="Norbu N."/>
            <person name="Novod N."/>
            <person name="O'Neill B."/>
            <person name="Osman S."/>
            <person name="Markiewicz E."/>
            <person name="Oyono O.L."/>
            <person name="Patti C."/>
            <person name="Phunkhang P."/>
            <person name="Pierre F."/>
            <person name="Priest M."/>
            <person name="Raghuraman S."/>
            <person name="Rege F."/>
            <person name="Reyes R."/>
            <person name="Rise C."/>
            <person name="Rogov P."/>
            <person name="Ross K."/>
            <person name="Ryan E."/>
            <person name="Settipalli S."/>
            <person name="Shea T."/>
            <person name="Sherpa N."/>
            <person name="Shi L."/>
            <person name="Shih D."/>
            <person name="Sparrow T."/>
            <person name="Spaulding J."/>
            <person name="Stalker J."/>
            <person name="Stange-Thomann N."/>
            <person name="Stavropoulos S."/>
            <person name="Stone C."/>
            <person name="Strader C."/>
            <person name="Tesfaye S."/>
            <person name="Thomson T."/>
            <person name="Thoulutsang Y."/>
            <person name="Thoulutsang D."/>
            <person name="Topham K."/>
            <person name="Topping I."/>
            <person name="Tsamla T."/>
            <person name="Vassiliev H."/>
            <person name="Vo A."/>
            <person name="Wangchuk T."/>
            <person name="Wangdi T."/>
            <person name="Weiand M."/>
            <person name="Wilkinson J."/>
            <person name="Wilson A."/>
            <person name="Yadav S."/>
            <person name="Young G."/>
            <person name="Yu Q."/>
            <person name="Zembek L."/>
            <person name="Zhong D."/>
            <person name="Zimmer A."/>
            <person name="Zwirko Z."/>
            <person name="Jaffe D.B."/>
            <person name="Alvarez P."/>
            <person name="Brockman W."/>
            <person name="Butler J."/>
            <person name="Chin C."/>
            <person name="Gnerre S."/>
            <person name="Grabherr M."/>
            <person name="Kleber M."/>
            <person name="Mauceli E."/>
            <person name="MacCallum I."/>
        </authorList>
    </citation>
    <scope>NUCLEOTIDE SEQUENCE [LARGE SCALE GENOMIC DNA]</scope>
    <source>
        <strain evidence="6">Tai18E2 / Tucson 14021-0261.01</strain>
    </source>
</reference>
<dbReference type="AlphaFoldDB" id="B4PYN9"/>
<reference evidence="5 6" key="2">
    <citation type="journal article" date="2007" name="PLoS Biol.">
        <title>Principles of genome evolution in the Drosophila melanogaster species group.</title>
        <authorList>
            <person name="Ranz J.M."/>
            <person name="Maurin D."/>
            <person name="Chan Y.S."/>
            <person name="von Grotthuss M."/>
            <person name="Hillier L.W."/>
            <person name="Roote J."/>
            <person name="Ashburner M."/>
            <person name="Bergman C.M."/>
        </authorList>
    </citation>
    <scope>NUCLEOTIDE SEQUENCE [LARGE SCALE GENOMIC DNA]</scope>
    <source>
        <strain evidence="6">Tai18E2 / Tucson 14021-0261.01</strain>
    </source>
</reference>
<sequence>MMMMNTNPPYHLQCQPAPRTTPPKRLSARPPICQPANLPFRQPASPPAGMEQLCYLALSVLLAIIVAYGLLELHYFLRMCLCVLLARFVKRRCHILDTTTVNGLCLTNDVDTLLYHMNNARYFRELDFARVDFYERTNLYRTITGMGGSVFQGAATIRYRRFIRPFHRFNIISRIIYWDEQSLFMEHRFVRPSDKFVHCIAICRQRVIDVSMEAVMSELLPRTSSNGFRAPVLPSLAAPSPPTGGISNPAMDTSLAENGHGTTSGGATGTGATPTTTTAHCLKLKPSLPPELAKWIEYNDMSSKNLRSGC</sequence>
<dbReference type="HOGENOM" id="CLU_091107_0_1_1"/>
<accession>B4PYN9</accession>